<dbReference type="AlphaFoldDB" id="L8HI26"/>
<keyword evidence="4" id="KW-0539">Nucleus</keyword>
<dbReference type="EMBL" id="KB007805">
    <property type="protein sequence ID" value="ELR25229.1"/>
    <property type="molecule type" value="Genomic_DNA"/>
</dbReference>
<evidence type="ECO:0000259" key="5">
    <source>
        <dbReference type="Pfam" id="PF04042"/>
    </source>
</evidence>
<dbReference type="GO" id="GO:0043625">
    <property type="term" value="C:delta DNA polymerase complex"/>
    <property type="evidence" value="ECO:0007669"/>
    <property type="project" value="TreeGrafter"/>
</dbReference>
<evidence type="ECO:0000313" key="7">
    <source>
        <dbReference type="EMBL" id="ELR25229.1"/>
    </source>
</evidence>
<dbReference type="Pfam" id="PF04042">
    <property type="entry name" value="DNA_pol_E_B"/>
    <property type="match status" value="1"/>
</dbReference>
<comment type="similarity">
    <text evidence="2">Belongs to the DNA polymerase delta/II small subunit family.</text>
</comment>
<dbReference type="InterPro" id="IPR024826">
    <property type="entry name" value="DNA_pol_delta/II_ssu"/>
</dbReference>
<organism evidence="7 8">
    <name type="scientific">Acanthamoeba castellanii (strain ATCC 30010 / Neff)</name>
    <dbReference type="NCBI Taxonomy" id="1257118"/>
    <lineage>
        <taxon>Eukaryota</taxon>
        <taxon>Amoebozoa</taxon>
        <taxon>Discosea</taxon>
        <taxon>Longamoebia</taxon>
        <taxon>Centramoebida</taxon>
        <taxon>Acanthamoebidae</taxon>
        <taxon>Acanthamoeba</taxon>
    </lineage>
</organism>
<evidence type="ECO:0000256" key="2">
    <source>
        <dbReference type="ARBA" id="ARBA00006035"/>
    </source>
</evidence>
<dbReference type="CDD" id="cd07387">
    <property type="entry name" value="MPP_PolD2_C"/>
    <property type="match status" value="1"/>
</dbReference>
<gene>
    <name evidence="7" type="ORF">ACA1_289820</name>
</gene>
<evidence type="ECO:0000256" key="1">
    <source>
        <dbReference type="ARBA" id="ARBA00004123"/>
    </source>
</evidence>
<feature type="domain" description="DNA polymerase delta subunit OB-fold" evidence="6">
    <location>
        <begin position="73"/>
        <end position="215"/>
    </location>
</feature>
<dbReference type="GO" id="GO:0006271">
    <property type="term" value="P:DNA strand elongation involved in DNA replication"/>
    <property type="evidence" value="ECO:0007669"/>
    <property type="project" value="TreeGrafter"/>
</dbReference>
<reference evidence="7 8" key="1">
    <citation type="journal article" date="2013" name="Genome Biol.">
        <title>Genome of Acanthamoeba castellanii highlights extensive lateral gene transfer and early evolution of tyrosine kinase signaling.</title>
        <authorList>
            <person name="Clarke M."/>
            <person name="Lohan A.J."/>
            <person name="Liu B."/>
            <person name="Lagkouvardos I."/>
            <person name="Roy S."/>
            <person name="Zafar N."/>
            <person name="Bertelli C."/>
            <person name="Schilde C."/>
            <person name="Kianianmomeni A."/>
            <person name="Burglin T.R."/>
            <person name="Frech C."/>
            <person name="Turcotte B."/>
            <person name="Kopec K.O."/>
            <person name="Synnott J.M."/>
            <person name="Choo C."/>
            <person name="Paponov I."/>
            <person name="Finkler A."/>
            <person name="Soon Heng Tan C."/>
            <person name="Hutchins A.P."/>
            <person name="Weinmeier T."/>
            <person name="Rattei T."/>
            <person name="Chu J.S."/>
            <person name="Gimenez G."/>
            <person name="Irimia M."/>
            <person name="Rigden D.J."/>
            <person name="Fitzpatrick D.A."/>
            <person name="Lorenzo-Morales J."/>
            <person name="Bateman A."/>
            <person name="Chiu C.H."/>
            <person name="Tang P."/>
            <person name="Hegemann P."/>
            <person name="Fromm H."/>
            <person name="Raoult D."/>
            <person name="Greub G."/>
            <person name="Miranda-Saavedra D."/>
            <person name="Chen N."/>
            <person name="Nash P."/>
            <person name="Ginger M.L."/>
            <person name="Horn M."/>
            <person name="Schaap P."/>
            <person name="Caler L."/>
            <person name="Loftus B."/>
        </authorList>
    </citation>
    <scope>NUCLEOTIDE SEQUENCE [LARGE SCALE GENOMIC DNA]</scope>
    <source>
        <strain evidence="7 8">Neff</strain>
    </source>
</reference>
<dbReference type="Pfam" id="PF18018">
    <property type="entry name" value="DNA_pol_D_N"/>
    <property type="match status" value="1"/>
</dbReference>
<keyword evidence="3" id="KW-0235">DNA replication</keyword>
<dbReference type="PANTHER" id="PTHR10416">
    <property type="entry name" value="DNA POLYMERASE DELTA SUBUNIT 2"/>
    <property type="match status" value="1"/>
</dbReference>
<evidence type="ECO:0000259" key="6">
    <source>
        <dbReference type="Pfam" id="PF18018"/>
    </source>
</evidence>
<protein>
    <submittedName>
        <fullName evidence="7">DNA polymerase epsilon subunit B protein</fullName>
    </submittedName>
</protein>
<dbReference type="Gene3D" id="3.60.21.50">
    <property type="match status" value="1"/>
</dbReference>
<dbReference type="RefSeq" id="XP_004367984.1">
    <property type="nucleotide sequence ID" value="XM_004367927.1"/>
</dbReference>
<dbReference type="InterPro" id="IPR041863">
    <property type="entry name" value="PolD2_C"/>
</dbReference>
<dbReference type="STRING" id="1257118.L8HI26"/>
<dbReference type="VEuPathDB" id="AmoebaDB:ACA1_289820"/>
<dbReference type="PANTHER" id="PTHR10416:SF0">
    <property type="entry name" value="DNA POLYMERASE DELTA SUBUNIT 2"/>
    <property type="match status" value="1"/>
</dbReference>
<dbReference type="GO" id="GO:0003677">
    <property type="term" value="F:DNA binding"/>
    <property type="evidence" value="ECO:0007669"/>
    <property type="project" value="InterPro"/>
</dbReference>
<dbReference type="Proteomes" id="UP000011083">
    <property type="component" value="Unassembled WGS sequence"/>
</dbReference>
<feature type="domain" description="DNA polymerase alpha/delta/epsilon subunit B" evidence="5">
    <location>
        <begin position="235"/>
        <end position="434"/>
    </location>
</feature>
<dbReference type="OrthoDB" id="3763at2759"/>
<name>L8HI26_ACACF</name>
<keyword evidence="8" id="KW-1185">Reference proteome</keyword>
<comment type="subcellular location">
    <subcellularLocation>
        <location evidence="1">Nucleus</location>
    </subcellularLocation>
</comment>
<proteinExistence type="inferred from homology"/>
<accession>L8HI26</accession>
<dbReference type="InterPro" id="IPR007185">
    <property type="entry name" value="DNA_pol_a/d/e_bsu"/>
</dbReference>
<evidence type="ECO:0000256" key="3">
    <source>
        <dbReference type="ARBA" id="ARBA00022705"/>
    </source>
</evidence>
<dbReference type="KEGG" id="acan:ACA1_289820"/>
<evidence type="ECO:0000313" key="8">
    <source>
        <dbReference type="Proteomes" id="UP000011083"/>
    </source>
</evidence>
<sequence length="482" mass="53408">MEAPHVMVVGDEAHLPGNPHKYDDLLCPPAIIDPMAVEGGEEKGKKHKIRRETGDYDAAHHRFRTLTKEYSQQYAPLYYHRLQKMRPRLLQAAKERWEGKLGVSSSSSSTAKLPRIVNKILELRADEEVIVAGTLYKEMPLRPNILESYAKERSIIPPPLRSNYVSEKDRLIIEDESGRISLVGVDLPTDLVVTGIIVAIRGVELKDGDFQVDDIIFTGIPMQLKRPILEKDKYVALVSGINIGEEVRNPLAVQLMVDYLSGHIGGAAEQEFESRISRLIIAGNSLVPPEEKTDGAAVKNYQKVLCQLAASMHVDIMPGAGDPANFVLPQQPFNPCLFPTASRYATFSSVTNPYQCRVDGLFIVGHSGQPVDDIKKYIDPSKTDTLRIMEDTLNWSHLAPTTPDTLGAYPFSGEDPFVLDECPHIYFAANQATYDSKLITGPKGQVVRLISVPSFTKTSTIVLVNLKTLATHPITFNADLDL</sequence>
<dbReference type="InterPro" id="IPR040663">
    <property type="entry name" value="DNA_pol_D_N"/>
</dbReference>
<dbReference type="GeneID" id="14926274"/>
<evidence type="ECO:0000256" key="4">
    <source>
        <dbReference type="ARBA" id="ARBA00023242"/>
    </source>
</evidence>
<dbReference type="OMA" id="HCILIGT"/>